<dbReference type="Proteomes" id="UP000814128">
    <property type="component" value="Unassembled WGS sequence"/>
</dbReference>
<name>A0ACB8QC05_9AGAM</name>
<dbReference type="EMBL" id="MU273691">
    <property type="protein sequence ID" value="KAI0029205.1"/>
    <property type="molecule type" value="Genomic_DNA"/>
</dbReference>
<reference evidence="1" key="1">
    <citation type="submission" date="2021-02" db="EMBL/GenBank/DDBJ databases">
        <authorList>
            <consortium name="DOE Joint Genome Institute"/>
            <person name="Ahrendt S."/>
            <person name="Looney B.P."/>
            <person name="Miyauchi S."/>
            <person name="Morin E."/>
            <person name="Drula E."/>
            <person name="Courty P.E."/>
            <person name="Chicoki N."/>
            <person name="Fauchery L."/>
            <person name="Kohler A."/>
            <person name="Kuo A."/>
            <person name="Labutti K."/>
            <person name="Pangilinan J."/>
            <person name="Lipzen A."/>
            <person name="Riley R."/>
            <person name="Andreopoulos W."/>
            <person name="He G."/>
            <person name="Johnson J."/>
            <person name="Barry K.W."/>
            <person name="Grigoriev I.V."/>
            <person name="Nagy L."/>
            <person name="Hibbett D."/>
            <person name="Henrissat B."/>
            <person name="Matheny P.B."/>
            <person name="Labbe J."/>
            <person name="Martin F."/>
        </authorList>
    </citation>
    <scope>NUCLEOTIDE SEQUENCE</scope>
    <source>
        <strain evidence="1">EC-137</strain>
    </source>
</reference>
<evidence type="ECO:0000313" key="2">
    <source>
        <dbReference type="Proteomes" id="UP000814128"/>
    </source>
</evidence>
<organism evidence="1 2">
    <name type="scientific">Vararia minispora EC-137</name>
    <dbReference type="NCBI Taxonomy" id="1314806"/>
    <lineage>
        <taxon>Eukaryota</taxon>
        <taxon>Fungi</taxon>
        <taxon>Dikarya</taxon>
        <taxon>Basidiomycota</taxon>
        <taxon>Agaricomycotina</taxon>
        <taxon>Agaricomycetes</taxon>
        <taxon>Russulales</taxon>
        <taxon>Lachnocladiaceae</taxon>
        <taxon>Vararia</taxon>
    </lineage>
</organism>
<keyword evidence="2" id="KW-1185">Reference proteome</keyword>
<proteinExistence type="predicted"/>
<comment type="caution">
    <text evidence="1">The sequence shown here is derived from an EMBL/GenBank/DDBJ whole genome shotgun (WGS) entry which is preliminary data.</text>
</comment>
<sequence length="270" mass="29309">MATWAADVHLHPWFKMLSLKRTLSDEDWDSDTDRSSTPSRVHSSSSQDDVGAALATHPRKRLKSSGLEGGLASLSLSSPTVLQPSSVEESASAGLALSSPSHRKPDMNVEELAYIPSSLGTDAYINYNGDHSVVQAFSIEEPSPEVCMRTTSWYEPTPDRIIITDLDDSDDEIAPESVVLPSALEMLHARIGPLIPRVELEDCAQALALVPFHPRPFVHPQFPMVANKQNPILPLVHSTEPEAPSSNTSVFVDAETNPAAADLEPMDVEP</sequence>
<protein>
    <submittedName>
        <fullName evidence="1">Uncharacterized protein</fullName>
    </submittedName>
</protein>
<evidence type="ECO:0000313" key="1">
    <source>
        <dbReference type="EMBL" id="KAI0029205.1"/>
    </source>
</evidence>
<reference evidence="1" key="2">
    <citation type="journal article" date="2022" name="New Phytol.">
        <title>Evolutionary transition to the ectomycorrhizal habit in the genomes of a hyperdiverse lineage of mushroom-forming fungi.</title>
        <authorList>
            <person name="Looney B."/>
            <person name="Miyauchi S."/>
            <person name="Morin E."/>
            <person name="Drula E."/>
            <person name="Courty P.E."/>
            <person name="Kohler A."/>
            <person name="Kuo A."/>
            <person name="LaButti K."/>
            <person name="Pangilinan J."/>
            <person name="Lipzen A."/>
            <person name="Riley R."/>
            <person name="Andreopoulos W."/>
            <person name="He G."/>
            <person name="Johnson J."/>
            <person name="Nolan M."/>
            <person name="Tritt A."/>
            <person name="Barry K.W."/>
            <person name="Grigoriev I.V."/>
            <person name="Nagy L.G."/>
            <person name="Hibbett D."/>
            <person name="Henrissat B."/>
            <person name="Matheny P.B."/>
            <person name="Labbe J."/>
            <person name="Martin F.M."/>
        </authorList>
    </citation>
    <scope>NUCLEOTIDE SEQUENCE</scope>
    <source>
        <strain evidence="1">EC-137</strain>
    </source>
</reference>
<gene>
    <name evidence="1" type="ORF">K488DRAFT_88964</name>
</gene>
<accession>A0ACB8QC05</accession>